<keyword evidence="8" id="KW-1185">Reference proteome</keyword>
<dbReference type="InterPro" id="IPR009050">
    <property type="entry name" value="Globin-like_sf"/>
</dbReference>
<organism evidence="7 8">
    <name type="scientific">Tritonibacter scottomollicae</name>
    <name type="common">Epibacterium scottomollicae</name>
    <dbReference type="NCBI Taxonomy" id="483013"/>
    <lineage>
        <taxon>Bacteria</taxon>
        <taxon>Pseudomonadati</taxon>
        <taxon>Pseudomonadota</taxon>
        <taxon>Alphaproteobacteria</taxon>
        <taxon>Rhodobacterales</taxon>
        <taxon>Paracoccaceae</taxon>
        <taxon>Tritonibacter</taxon>
    </lineage>
</organism>
<keyword evidence="2 5" id="KW-0561">Oxygen transport</keyword>
<gene>
    <name evidence="7" type="ORF">R1T40_13760</name>
</gene>
<evidence type="ECO:0000256" key="2">
    <source>
        <dbReference type="ARBA" id="ARBA00022621"/>
    </source>
</evidence>
<dbReference type="InterPro" id="IPR012292">
    <property type="entry name" value="Globin/Proto"/>
</dbReference>
<sequence length="143" mass="15775">MGMAILHQIDGQLVKGSFGTVFARKAALMDKFYECLFLEIPDARALFTKDFSRQKDMFAQVLASAMKSLGDGSDLASLVDRVLLQHRHLGLTAGHMYMAQRALLMAFRKVLRDELTAAELSAWNAALRRLCQSLAAGIETPAT</sequence>
<accession>A0ABZ0HCR2</accession>
<dbReference type="SUPFAM" id="SSF46458">
    <property type="entry name" value="Globin-like"/>
    <property type="match status" value="1"/>
</dbReference>
<evidence type="ECO:0000313" key="7">
    <source>
        <dbReference type="EMBL" id="WOI32025.1"/>
    </source>
</evidence>
<comment type="similarity">
    <text evidence="5">Belongs to the globin family.</text>
</comment>
<evidence type="ECO:0000256" key="1">
    <source>
        <dbReference type="ARBA" id="ARBA00022617"/>
    </source>
</evidence>
<keyword evidence="1 5" id="KW-0349">Heme</keyword>
<dbReference type="PANTHER" id="PTHR43396">
    <property type="entry name" value="FLAVOHEMOPROTEIN"/>
    <property type="match status" value="1"/>
</dbReference>
<feature type="domain" description="Globin" evidence="6">
    <location>
        <begin position="31"/>
        <end position="132"/>
    </location>
</feature>
<evidence type="ECO:0000256" key="5">
    <source>
        <dbReference type="RuleBase" id="RU000356"/>
    </source>
</evidence>
<dbReference type="CDD" id="cd01040">
    <property type="entry name" value="Mb-like"/>
    <property type="match status" value="1"/>
</dbReference>
<name>A0ABZ0HCR2_TRISK</name>
<dbReference type="RefSeq" id="WP_317384522.1">
    <property type="nucleotide sequence ID" value="NZ_CP136704.1"/>
</dbReference>
<keyword evidence="5" id="KW-0813">Transport</keyword>
<dbReference type="Gene3D" id="1.10.490.10">
    <property type="entry name" value="Globins"/>
    <property type="match status" value="1"/>
</dbReference>
<dbReference type="PANTHER" id="PTHR43396:SF3">
    <property type="entry name" value="FLAVOHEMOPROTEIN"/>
    <property type="match status" value="1"/>
</dbReference>
<dbReference type="InterPro" id="IPR044399">
    <property type="entry name" value="Mb-like_M"/>
</dbReference>
<evidence type="ECO:0000313" key="8">
    <source>
        <dbReference type="Proteomes" id="UP001302666"/>
    </source>
</evidence>
<evidence type="ECO:0000256" key="4">
    <source>
        <dbReference type="ARBA" id="ARBA00023004"/>
    </source>
</evidence>
<evidence type="ECO:0000256" key="3">
    <source>
        <dbReference type="ARBA" id="ARBA00022723"/>
    </source>
</evidence>
<evidence type="ECO:0000259" key="6">
    <source>
        <dbReference type="Pfam" id="PF00042"/>
    </source>
</evidence>
<reference evidence="7 8" key="1">
    <citation type="submission" date="2023-10" db="EMBL/GenBank/DDBJ databases">
        <title>Eight complete genome sequences of bacteria isolated from laboratory stock of Giant Kelp gametophytes.</title>
        <authorList>
            <person name="Tolentino B."/>
            <person name="Nuzhdin S."/>
        </authorList>
    </citation>
    <scope>NUCLEOTIDE SEQUENCE [LARGE SCALE GENOMIC DNA]</scope>
    <source>
        <strain evidence="7 8">LC.270.F.C4</strain>
    </source>
</reference>
<keyword evidence="3" id="KW-0479">Metal-binding</keyword>
<keyword evidence="4" id="KW-0408">Iron</keyword>
<protein>
    <submittedName>
        <fullName evidence="7">Globin</fullName>
    </submittedName>
</protein>
<dbReference type="EMBL" id="CP136704">
    <property type="protein sequence ID" value="WOI32025.1"/>
    <property type="molecule type" value="Genomic_DNA"/>
</dbReference>
<dbReference type="InterPro" id="IPR000971">
    <property type="entry name" value="Globin"/>
</dbReference>
<dbReference type="Proteomes" id="UP001302666">
    <property type="component" value="Chromosome"/>
</dbReference>
<dbReference type="Pfam" id="PF00042">
    <property type="entry name" value="Globin"/>
    <property type="match status" value="1"/>
</dbReference>
<proteinExistence type="inferred from homology"/>